<name>A0A164DES2_9CRUS</name>
<reference evidence="1 2" key="1">
    <citation type="submission" date="2016-03" db="EMBL/GenBank/DDBJ databases">
        <title>EvidentialGene: Evidence-directed Construction of Genes on Genomes.</title>
        <authorList>
            <person name="Gilbert D.G."/>
            <person name="Choi J.-H."/>
            <person name="Mockaitis K."/>
            <person name="Colbourne J."/>
            <person name="Pfrender M."/>
        </authorList>
    </citation>
    <scope>NUCLEOTIDE SEQUENCE [LARGE SCALE GENOMIC DNA]</scope>
    <source>
        <strain evidence="1 2">Xinb3</strain>
        <tissue evidence="1">Complete organism</tissue>
    </source>
</reference>
<proteinExistence type="predicted"/>
<dbReference type="AlphaFoldDB" id="A0A164DES2"/>
<organism evidence="1 2">
    <name type="scientific">Daphnia magna</name>
    <dbReference type="NCBI Taxonomy" id="35525"/>
    <lineage>
        <taxon>Eukaryota</taxon>
        <taxon>Metazoa</taxon>
        <taxon>Ecdysozoa</taxon>
        <taxon>Arthropoda</taxon>
        <taxon>Crustacea</taxon>
        <taxon>Branchiopoda</taxon>
        <taxon>Diplostraca</taxon>
        <taxon>Cladocera</taxon>
        <taxon>Anomopoda</taxon>
        <taxon>Daphniidae</taxon>
        <taxon>Daphnia</taxon>
    </lineage>
</organism>
<protein>
    <submittedName>
        <fullName evidence="1">Uncharacterized protein</fullName>
    </submittedName>
</protein>
<accession>A0A164DES2</accession>
<gene>
    <name evidence="1" type="ORF">APZ42_010390</name>
</gene>
<dbReference type="Proteomes" id="UP000076858">
    <property type="component" value="Unassembled WGS sequence"/>
</dbReference>
<comment type="caution">
    <text evidence="1">The sequence shown here is derived from an EMBL/GenBank/DDBJ whole genome shotgun (WGS) entry which is preliminary data.</text>
</comment>
<sequence>MLTKYWDSREFVASRLSMNRHLLGYLHRALYGIAPLYEPDHKEVSTRQCSGSTDHVK</sequence>
<evidence type="ECO:0000313" key="1">
    <source>
        <dbReference type="EMBL" id="KZR95702.1"/>
    </source>
</evidence>
<dbReference type="EMBL" id="LRGB01027531">
    <property type="protein sequence ID" value="KZR95702.1"/>
    <property type="molecule type" value="Genomic_DNA"/>
</dbReference>
<keyword evidence="2" id="KW-1185">Reference proteome</keyword>
<evidence type="ECO:0000313" key="2">
    <source>
        <dbReference type="Proteomes" id="UP000076858"/>
    </source>
</evidence>